<comment type="caution">
    <text evidence="7">The sequence shown here is derived from an EMBL/GenBank/DDBJ whole genome shotgun (WGS) entry which is preliminary data.</text>
</comment>
<gene>
    <name evidence="7" type="ORF">CAMP_LOCUS1720</name>
</gene>
<evidence type="ECO:0000313" key="7">
    <source>
        <dbReference type="EMBL" id="CAI5439083.1"/>
    </source>
</evidence>
<keyword evidence="8" id="KW-1185">Reference proteome</keyword>
<organism evidence="7 8">
    <name type="scientific">Caenorhabditis angaria</name>
    <dbReference type="NCBI Taxonomy" id="860376"/>
    <lineage>
        <taxon>Eukaryota</taxon>
        <taxon>Metazoa</taxon>
        <taxon>Ecdysozoa</taxon>
        <taxon>Nematoda</taxon>
        <taxon>Chromadorea</taxon>
        <taxon>Rhabditida</taxon>
        <taxon>Rhabditina</taxon>
        <taxon>Rhabditomorpha</taxon>
        <taxon>Rhabditoidea</taxon>
        <taxon>Rhabditidae</taxon>
        <taxon>Peloderinae</taxon>
        <taxon>Caenorhabditis</taxon>
    </lineage>
</organism>
<accession>A0A9P1I5Y8</accession>
<sequence>MSVAEQLVEMGFDPEKAKLAAEAAGTLEGAIDWISNNDGATVAAPAPAATEPVAEVAASFKCNDCGKLLRDEDAIMFHASKTKHDNFSESSEEIKPLTAEEKAKQVEEIRVKIKENQAKKAKIEAEEQRERERKRREDGKAMIAMKEDMRDREYREAAEKRRREKAEDEAVKRKILEQIKADREAKKNGGKPVEVAPTSSAPTVAPTPAKPRDYNSTTIQIRLLNGQAVKQEFNSKETLAMVRAWIETNHSDGTPFTMMTPFPRKVFDEENMEQPLQSLDLVPSANIVLTRK</sequence>
<evidence type="ECO:0000256" key="5">
    <source>
        <dbReference type="SAM" id="MobiDB-lite"/>
    </source>
</evidence>
<dbReference type="Pfam" id="PF00789">
    <property type="entry name" value="UBX"/>
    <property type="match status" value="1"/>
</dbReference>
<dbReference type="Gene3D" id="3.10.20.90">
    <property type="entry name" value="Phosphatidylinositol 3-kinase Catalytic Subunit, Chain A, domain 1"/>
    <property type="match status" value="1"/>
</dbReference>
<reference evidence="7" key="1">
    <citation type="submission" date="2022-11" db="EMBL/GenBank/DDBJ databases">
        <authorList>
            <person name="Kikuchi T."/>
        </authorList>
    </citation>
    <scope>NUCLEOTIDE SEQUENCE</scope>
    <source>
        <strain evidence="7">PS1010</strain>
    </source>
</reference>
<keyword evidence="3 4" id="KW-0175">Coiled coil</keyword>
<dbReference type="AlphaFoldDB" id="A0A9P1I5Y8"/>
<dbReference type="PANTHER" id="PTHR46340:SF1">
    <property type="entry name" value="UBX DOMAIN-CONTAINING PROTEIN 1"/>
    <property type="match status" value="1"/>
</dbReference>
<dbReference type="InterPro" id="IPR015940">
    <property type="entry name" value="UBA"/>
</dbReference>
<dbReference type="Proteomes" id="UP001152747">
    <property type="component" value="Unassembled WGS sequence"/>
</dbReference>
<dbReference type="EMBL" id="CANHGI010000001">
    <property type="protein sequence ID" value="CAI5439083.1"/>
    <property type="molecule type" value="Genomic_DNA"/>
</dbReference>
<dbReference type="PROSITE" id="PS00028">
    <property type="entry name" value="ZINC_FINGER_C2H2_1"/>
    <property type="match status" value="1"/>
</dbReference>
<feature type="coiled-coil region" evidence="4">
    <location>
        <begin position="99"/>
        <end position="135"/>
    </location>
</feature>
<evidence type="ECO:0000256" key="1">
    <source>
        <dbReference type="ARBA" id="ARBA00004496"/>
    </source>
</evidence>
<dbReference type="SUPFAM" id="SSF54236">
    <property type="entry name" value="Ubiquitin-like"/>
    <property type="match status" value="1"/>
</dbReference>
<dbReference type="PANTHER" id="PTHR46340">
    <property type="entry name" value="UBX DOMAIN-CONTAINING PROTEIN 1"/>
    <property type="match status" value="1"/>
</dbReference>
<dbReference type="InterPro" id="IPR009060">
    <property type="entry name" value="UBA-like_sf"/>
</dbReference>
<dbReference type="PROSITE" id="PS50033">
    <property type="entry name" value="UBX"/>
    <property type="match status" value="1"/>
</dbReference>
<dbReference type="InterPro" id="IPR013087">
    <property type="entry name" value="Znf_C2H2_type"/>
</dbReference>
<dbReference type="SUPFAM" id="SSF46934">
    <property type="entry name" value="UBA-like"/>
    <property type="match status" value="1"/>
</dbReference>
<evidence type="ECO:0000256" key="4">
    <source>
        <dbReference type="SAM" id="Coils"/>
    </source>
</evidence>
<feature type="compositionally biased region" description="Low complexity" evidence="5">
    <location>
        <begin position="195"/>
        <end position="207"/>
    </location>
</feature>
<dbReference type="SMART" id="SM00166">
    <property type="entry name" value="UBX"/>
    <property type="match status" value="1"/>
</dbReference>
<dbReference type="Pfam" id="PF00627">
    <property type="entry name" value="UBA"/>
    <property type="match status" value="1"/>
</dbReference>
<dbReference type="OrthoDB" id="10254930at2759"/>
<evidence type="ECO:0000256" key="2">
    <source>
        <dbReference type="ARBA" id="ARBA00022490"/>
    </source>
</evidence>
<evidence type="ECO:0000256" key="3">
    <source>
        <dbReference type="ARBA" id="ARBA00023054"/>
    </source>
</evidence>
<feature type="region of interest" description="Disordered" evidence="5">
    <location>
        <begin position="181"/>
        <end position="213"/>
    </location>
</feature>
<protein>
    <recommendedName>
        <fullName evidence="6">UBX domain-containing protein</fullName>
    </recommendedName>
</protein>
<keyword evidence="2" id="KW-0963">Cytoplasm</keyword>
<dbReference type="GO" id="GO:1903094">
    <property type="term" value="P:negative regulation of protein K48-linked deubiquitination"/>
    <property type="evidence" value="ECO:0007669"/>
    <property type="project" value="TreeGrafter"/>
</dbReference>
<dbReference type="GO" id="GO:0005634">
    <property type="term" value="C:nucleus"/>
    <property type="evidence" value="ECO:0007669"/>
    <property type="project" value="TreeGrafter"/>
</dbReference>
<feature type="domain" description="UBX" evidence="6">
    <location>
        <begin position="212"/>
        <end position="289"/>
    </location>
</feature>
<dbReference type="GO" id="GO:0005737">
    <property type="term" value="C:cytoplasm"/>
    <property type="evidence" value="ECO:0007669"/>
    <property type="project" value="UniProtKB-SubCell"/>
</dbReference>
<dbReference type="GO" id="GO:0036435">
    <property type="term" value="F:K48-linked polyubiquitin modification-dependent protein binding"/>
    <property type="evidence" value="ECO:0007669"/>
    <property type="project" value="TreeGrafter"/>
</dbReference>
<dbReference type="InterPro" id="IPR029071">
    <property type="entry name" value="Ubiquitin-like_domsf"/>
</dbReference>
<evidence type="ECO:0000259" key="6">
    <source>
        <dbReference type="PROSITE" id="PS50033"/>
    </source>
</evidence>
<dbReference type="Gene3D" id="1.10.8.10">
    <property type="entry name" value="DNA helicase RuvA subunit, C-terminal domain"/>
    <property type="match status" value="1"/>
</dbReference>
<proteinExistence type="predicted"/>
<name>A0A9P1I5Y8_9PELO</name>
<comment type="subcellular location">
    <subcellularLocation>
        <location evidence="1">Cytoplasm</location>
    </subcellularLocation>
</comment>
<dbReference type="InterPro" id="IPR001012">
    <property type="entry name" value="UBX_dom"/>
</dbReference>
<dbReference type="GO" id="GO:0032435">
    <property type="term" value="P:negative regulation of proteasomal ubiquitin-dependent protein catabolic process"/>
    <property type="evidence" value="ECO:0007669"/>
    <property type="project" value="TreeGrafter"/>
</dbReference>
<evidence type="ECO:0000313" key="8">
    <source>
        <dbReference type="Proteomes" id="UP001152747"/>
    </source>
</evidence>
<dbReference type="GO" id="GO:0031397">
    <property type="term" value="P:negative regulation of protein ubiquitination"/>
    <property type="evidence" value="ECO:0007669"/>
    <property type="project" value="TreeGrafter"/>
</dbReference>